<dbReference type="AlphaFoldDB" id="A0A1Y5U160"/>
<dbReference type="EMBL" id="FWFR01000003">
    <property type="protein sequence ID" value="SLN74198.1"/>
    <property type="molecule type" value="Genomic_DNA"/>
</dbReference>
<reference evidence="1 2" key="1">
    <citation type="submission" date="2017-03" db="EMBL/GenBank/DDBJ databases">
        <authorList>
            <person name="Afonso C.L."/>
            <person name="Miller P.J."/>
            <person name="Scott M.A."/>
            <person name="Spackman E."/>
            <person name="Goraichik I."/>
            <person name="Dimitrov K.M."/>
            <person name="Suarez D.L."/>
            <person name="Swayne D.E."/>
        </authorList>
    </citation>
    <scope>NUCLEOTIDE SEQUENCE [LARGE SCALE GENOMIC DNA]</scope>
    <source>
        <strain evidence="1 2">CECT 7691</strain>
    </source>
</reference>
<accession>A0A1Y5U160</accession>
<organism evidence="1 2">
    <name type="scientific">Oceanibacterium hippocampi</name>
    <dbReference type="NCBI Taxonomy" id="745714"/>
    <lineage>
        <taxon>Bacteria</taxon>
        <taxon>Pseudomonadati</taxon>
        <taxon>Pseudomonadota</taxon>
        <taxon>Alphaproteobacteria</taxon>
        <taxon>Sneathiellales</taxon>
        <taxon>Sneathiellaceae</taxon>
        <taxon>Oceanibacterium</taxon>
    </lineage>
</organism>
<gene>
    <name evidence="1" type="ORF">OCH7691_03709</name>
</gene>
<keyword evidence="2" id="KW-1185">Reference proteome</keyword>
<dbReference type="Proteomes" id="UP000193200">
    <property type="component" value="Unassembled WGS sequence"/>
</dbReference>
<name>A0A1Y5U160_9PROT</name>
<sequence length="46" mass="5668">MLPLHAKSRAFAERLRELATERRRFGYRRLRILLTREGVWVNRMKL</sequence>
<evidence type="ECO:0008006" key="3">
    <source>
        <dbReference type="Google" id="ProtNLM"/>
    </source>
</evidence>
<evidence type="ECO:0000313" key="2">
    <source>
        <dbReference type="Proteomes" id="UP000193200"/>
    </source>
</evidence>
<proteinExistence type="predicted"/>
<dbReference type="InParanoid" id="A0A1Y5U160"/>
<protein>
    <recommendedName>
        <fullName evidence="3">HTH-like domain-containing protein</fullName>
    </recommendedName>
</protein>
<evidence type="ECO:0000313" key="1">
    <source>
        <dbReference type="EMBL" id="SLN74198.1"/>
    </source>
</evidence>